<name>A0A0C3MFA3_9AGAM</name>
<organism evidence="5 6">
    <name type="scientific">Tulasnella calospora MUT 4182</name>
    <dbReference type="NCBI Taxonomy" id="1051891"/>
    <lineage>
        <taxon>Eukaryota</taxon>
        <taxon>Fungi</taxon>
        <taxon>Dikarya</taxon>
        <taxon>Basidiomycota</taxon>
        <taxon>Agaricomycotina</taxon>
        <taxon>Agaricomycetes</taxon>
        <taxon>Cantharellales</taxon>
        <taxon>Tulasnellaceae</taxon>
        <taxon>Tulasnella</taxon>
    </lineage>
</organism>
<evidence type="ECO:0000313" key="5">
    <source>
        <dbReference type="EMBL" id="KIO32407.1"/>
    </source>
</evidence>
<keyword evidence="1" id="KW-0862">Zinc</keyword>
<evidence type="ECO:0000259" key="4">
    <source>
        <dbReference type="SMART" id="SM01402"/>
    </source>
</evidence>
<evidence type="ECO:0000256" key="1">
    <source>
        <dbReference type="ARBA" id="ARBA00022833"/>
    </source>
</evidence>
<dbReference type="Pfam" id="PF01599">
    <property type="entry name" value="Ribosomal_S27"/>
    <property type="match status" value="1"/>
</dbReference>
<protein>
    <recommendedName>
        <fullName evidence="4">Small ribosomal subunit protein eS31 domain-containing protein</fullName>
    </recommendedName>
</protein>
<keyword evidence="2" id="KW-0689">Ribosomal protein</keyword>
<dbReference type="GO" id="GO:0006412">
    <property type="term" value="P:translation"/>
    <property type="evidence" value="ECO:0007669"/>
    <property type="project" value="InterPro"/>
</dbReference>
<gene>
    <name evidence="5" type="ORF">M407DRAFT_241465</name>
</gene>
<dbReference type="SMART" id="SM01402">
    <property type="entry name" value="Ribosomal_S27"/>
    <property type="match status" value="1"/>
</dbReference>
<dbReference type="GO" id="GO:0003735">
    <property type="term" value="F:structural constituent of ribosome"/>
    <property type="evidence" value="ECO:0007669"/>
    <property type="project" value="InterPro"/>
</dbReference>
<dbReference type="STRING" id="1051891.A0A0C3MFA3"/>
<dbReference type="InterPro" id="IPR011332">
    <property type="entry name" value="Ribosomal_zn-bd"/>
</dbReference>
<dbReference type="AlphaFoldDB" id="A0A0C3MFA3"/>
<evidence type="ECO:0000256" key="3">
    <source>
        <dbReference type="ARBA" id="ARBA00023274"/>
    </source>
</evidence>
<evidence type="ECO:0000256" key="2">
    <source>
        <dbReference type="ARBA" id="ARBA00022980"/>
    </source>
</evidence>
<keyword evidence="6" id="KW-1185">Reference proteome</keyword>
<dbReference type="EMBL" id="KN822955">
    <property type="protein sequence ID" value="KIO32407.1"/>
    <property type="molecule type" value="Genomic_DNA"/>
</dbReference>
<dbReference type="InterPro" id="IPR038582">
    <property type="entry name" value="Ribosomal_eS31_euk-type_sf"/>
</dbReference>
<feature type="domain" description="Small ribosomal subunit protein eS31" evidence="4">
    <location>
        <begin position="5"/>
        <end position="50"/>
    </location>
</feature>
<dbReference type="GO" id="GO:0005840">
    <property type="term" value="C:ribosome"/>
    <property type="evidence" value="ECO:0007669"/>
    <property type="project" value="UniProtKB-KW"/>
</dbReference>
<reference evidence="5 6" key="1">
    <citation type="submission" date="2014-04" db="EMBL/GenBank/DDBJ databases">
        <authorList>
            <consortium name="DOE Joint Genome Institute"/>
            <person name="Kuo A."/>
            <person name="Girlanda M."/>
            <person name="Perotto S."/>
            <person name="Kohler A."/>
            <person name="Nagy L.G."/>
            <person name="Floudas D."/>
            <person name="Copeland A."/>
            <person name="Barry K.W."/>
            <person name="Cichocki N."/>
            <person name="Veneault-Fourrey C."/>
            <person name="LaButti K."/>
            <person name="Lindquist E.A."/>
            <person name="Lipzen A."/>
            <person name="Lundell T."/>
            <person name="Morin E."/>
            <person name="Murat C."/>
            <person name="Sun H."/>
            <person name="Tunlid A."/>
            <person name="Henrissat B."/>
            <person name="Grigoriev I.V."/>
            <person name="Hibbett D.S."/>
            <person name="Martin F."/>
            <person name="Nordberg H.P."/>
            <person name="Cantor M.N."/>
            <person name="Hua S.X."/>
        </authorList>
    </citation>
    <scope>NUCLEOTIDE SEQUENCE [LARGE SCALE GENOMIC DNA]</scope>
    <source>
        <strain evidence="5 6">MUT 4182</strain>
    </source>
</reference>
<proteinExistence type="predicted"/>
<dbReference type="OrthoDB" id="428577at2759"/>
<dbReference type="HOGENOM" id="CLU_179743_0_0_1"/>
<reference evidence="6" key="2">
    <citation type="submission" date="2015-01" db="EMBL/GenBank/DDBJ databases">
        <title>Evolutionary Origins and Diversification of the Mycorrhizal Mutualists.</title>
        <authorList>
            <consortium name="DOE Joint Genome Institute"/>
            <consortium name="Mycorrhizal Genomics Consortium"/>
            <person name="Kohler A."/>
            <person name="Kuo A."/>
            <person name="Nagy L.G."/>
            <person name="Floudas D."/>
            <person name="Copeland A."/>
            <person name="Barry K.W."/>
            <person name="Cichocki N."/>
            <person name="Veneault-Fourrey C."/>
            <person name="LaButti K."/>
            <person name="Lindquist E.A."/>
            <person name="Lipzen A."/>
            <person name="Lundell T."/>
            <person name="Morin E."/>
            <person name="Murat C."/>
            <person name="Riley R."/>
            <person name="Ohm R."/>
            <person name="Sun H."/>
            <person name="Tunlid A."/>
            <person name="Henrissat B."/>
            <person name="Grigoriev I.V."/>
            <person name="Hibbett D.S."/>
            <person name="Martin F."/>
        </authorList>
    </citation>
    <scope>NUCLEOTIDE SEQUENCE [LARGE SCALE GENOMIC DNA]</scope>
    <source>
        <strain evidence="6">MUT 4182</strain>
    </source>
</reference>
<dbReference type="Proteomes" id="UP000054248">
    <property type="component" value="Unassembled WGS sequence"/>
</dbReference>
<dbReference type="SUPFAM" id="SSF57829">
    <property type="entry name" value="Zn-binding ribosomal proteins"/>
    <property type="match status" value="1"/>
</dbReference>
<dbReference type="InterPro" id="IPR002906">
    <property type="entry name" value="Ribosomal_eS31"/>
</dbReference>
<keyword evidence="3" id="KW-0687">Ribonucleoprotein</keyword>
<accession>A0A0C3MFA3</accession>
<dbReference type="GO" id="GO:1990904">
    <property type="term" value="C:ribonucleoprotein complex"/>
    <property type="evidence" value="ECO:0007669"/>
    <property type="project" value="UniProtKB-KW"/>
</dbReference>
<dbReference type="Gene3D" id="6.20.50.150">
    <property type="match status" value="1"/>
</dbReference>
<sequence>MVKQKLKCYKVESEGKIKRPRRECPNADCGAGIFMPFHKDRQYCGKCGLTYKFEPGTKPTV</sequence>
<evidence type="ECO:0000313" key="6">
    <source>
        <dbReference type="Proteomes" id="UP000054248"/>
    </source>
</evidence>